<feature type="transmembrane region" description="Helical" evidence="1">
    <location>
        <begin position="74"/>
        <end position="92"/>
    </location>
</feature>
<feature type="transmembrane region" description="Helical" evidence="1">
    <location>
        <begin position="242"/>
        <end position="262"/>
    </location>
</feature>
<name>A0A443SJS7_9ACAR</name>
<dbReference type="EMBL" id="NCKV01001789">
    <property type="protein sequence ID" value="RWS27779.1"/>
    <property type="molecule type" value="Genomic_DNA"/>
</dbReference>
<dbReference type="AlphaFoldDB" id="A0A443SJS7"/>
<dbReference type="InterPro" id="IPR056691">
    <property type="entry name" value="DUF7789"/>
</dbReference>
<organism evidence="3 4">
    <name type="scientific">Leptotrombidium deliense</name>
    <dbReference type="NCBI Taxonomy" id="299467"/>
    <lineage>
        <taxon>Eukaryota</taxon>
        <taxon>Metazoa</taxon>
        <taxon>Ecdysozoa</taxon>
        <taxon>Arthropoda</taxon>
        <taxon>Chelicerata</taxon>
        <taxon>Arachnida</taxon>
        <taxon>Acari</taxon>
        <taxon>Acariformes</taxon>
        <taxon>Trombidiformes</taxon>
        <taxon>Prostigmata</taxon>
        <taxon>Anystina</taxon>
        <taxon>Parasitengona</taxon>
        <taxon>Trombiculoidea</taxon>
        <taxon>Trombiculidae</taxon>
        <taxon>Leptotrombidium</taxon>
    </lineage>
</organism>
<evidence type="ECO:0000259" key="2">
    <source>
        <dbReference type="Pfam" id="PF25044"/>
    </source>
</evidence>
<comment type="caution">
    <text evidence="3">The sequence shown here is derived from an EMBL/GenBank/DDBJ whole genome shotgun (WGS) entry which is preliminary data.</text>
</comment>
<keyword evidence="1" id="KW-0812">Transmembrane</keyword>
<protein>
    <recommendedName>
        <fullName evidence="2">DUF7789 domain-containing protein</fullName>
    </recommendedName>
</protein>
<feature type="domain" description="DUF7789" evidence="2">
    <location>
        <begin position="167"/>
        <end position="289"/>
    </location>
</feature>
<feature type="transmembrane region" description="Helical" evidence="1">
    <location>
        <begin position="135"/>
        <end position="157"/>
    </location>
</feature>
<keyword evidence="1" id="KW-0472">Membrane</keyword>
<evidence type="ECO:0000313" key="3">
    <source>
        <dbReference type="EMBL" id="RWS27779.1"/>
    </source>
</evidence>
<feature type="transmembrane region" description="Helical" evidence="1">
    <location>
        <begin position="44"/>
        <end position="62"/>
    </location>
</feature>
<reference evidence="3 4" key="1">
    <citation type="journal article" date="2018" name="Gigascience">
        <title>Genomes of trombidid mites reveal novel predicted allergens and laterally-transferred genes associated with secondary metabolism.</title>
        <authorList>
            <person name="Dong X."/>
            <person name="Chaisiri K."/>
            <person name="Xia D."/>
            <person name="Armstrong S.D."/>
            <person name="Fang Y."/>
            <person name="Donnelly M.J."/>
            <person name="Kadowaki T."/>
            <person name="McGarry J.W."/>
            <person name="Darby A.C."/>
            <person name="Makepeace B.L."/>
        </authorList>
    </citation>
    <scope>NUCLEOTIDE SEQUENCE [LARGE SCALE GENOMIC DNA]</scope>
    <source>
        <strain evidence="3">UoL-UT</strain>
    </source>
</reference>
<dbReference type="OrthoDB" id="2448307at2759"/>
<dbReference type="STRING" id="299467.A0A443SJS7"/>
<sequence length="318" mass="35986">MAEQVDEPRRRISYSELGLPRTTNVETTLLGKQRTWHSLKKLEIFYLTISLLTLTASLALGIERLINLPKGSSDSTFALLLLWTTLISYLHVIEGVMREKPGDLLVFVVTSIVVLCYIIVNFMSKTEDKTKLARMIIGLVFAPIIVGCGLKLAYDYYDSKNLIFRTVGSNIDMQRMCEMVFIMSSLLMFDVQLGFSSYILFLDEGLLNITLREALIVSCGIVFTIIWVTIGFLAVRFENKTLVFIFLMTSVVEPSLILYNLITFQTTIVLPLRIAAYTCGIMAIIVRIASIGCMYKVMTNFGNGLGEKSRYYFPIIKY</sequence>
<feature type="domain" description="DUF7789" evidence="2">
    <location>
        <begin position="31"/>
        <end position="153"/>
    </location>
</feature>
<keyword evidence="4" id="KW-1185">Reference proteome</keyword>
<evidence type="ECO:0000256" key="1">
    <source>
        <dbReference type="SAM" id="Phobius"/>
    </source>
</evidence>
<dbReference type="PANTHER" id="PTHR39299">
    <property type="entry name" value="TRANSMEMBRANE PROTEIN"/>
    <property type="match status" value="1"/>
</dbReference>
<feature type="transmembrane region" description="Helical" evidence="1">
    <location>
        <begin position="274"/>
        <end position="295"/>
    </location>
</feature>
<gene>
    <name evidence="3" type="ORF">B4U80_10328</name>
</gene>
<dbReference type="Proteomes" id="UP000288716">
    <property type="component" value="Unassembled WGS sequence"/>
</dbReference>
<dbReference type="Pfam" id="PF25044">
    <property type="entry name" value="DUF7789"/>
    <property type="match status" value="2"/>
</dbReference>
<keyword evidence="1" id="KW-1133">Transmembrane helix</keyword>
<evidence type="ECO:0000313" key="4">
    <source>
        <dbReference type="Proteomes" id="UP000288716"/>
    </source>
</evidence>
<proteinExistence type="predicted"/>
<feature type="transmembrane region" description="Helical" evidence="1">
    <location>
        <begin position="104"/>
        <end position="123"/>
    </location>
</feature>
<dbReference type="VEuPathDB" id="VectorBase:LDEU004262"/>
<dbReference type="PANTHER" id="PTHR39299:SF1">
    <property type="entry name" value="TRANSMEMBRANE PROTEIN"/>
    <property type="match status" value="1"/>
</dbReference>
<accession>A0A443SJS7</accession>
<feature type="transmembrane region" description="Helical" evidence="1">
    <location>
        <begin position="214"/>
        <end position="235"/>
    </location>
</feature>
<feature type="transmembrane region" description="Helical" evidence="1">
    <location>
        <begin position="178"/>
        <end position="202"/>
    </location>
</feature>